<protein>
    <submittedName>
        <fullName evidence="1">Uncharacterized protein</fullName>
    </submittedName>
</protein>
<name>A0ACB0YHX4_MELEN</name>
<sequence>MGLLQFPMCSGLMQKTHLFSSINFCRRSFAVLVCLHSSPQCPFFPQNIQGYIGALLPPSGLFWFWLLLFLLYFARVLKFLFFASVFANVLVTSFSLFLLTFWKFLWLFMVFCSTFSFDFA</sequence>
<reference evidence="1" key="1">
    <citation type="submission" date="2023-11" db="EMBL/GenBank/DDBJ databases">
        <authorList>
            <person name="Poullet M."/>
        </authorList>
    </citation>
    <scope>NUCLEOTIDE SEQUENCE</scope>
    <source>
        <strain evidence="1">E1834</strain>
    </source>
</reference>
<organism evidence="1 2">
    <name type="scientific">Meloidogyne enterolobii</name>
    <name type="common">Root-knot nematode worm</name>
    <name type="synonym">Meloidogyne mayaguensis</name>
    <dbReference type="NCBI Taxonomy" id="390850"/>
    <lineage>
        <taxon>Eukaryota</taxon>
        <taxon>Metazoa</taxon>
        <taxon>Ecdysozoa</taxon>
        <taxon>Nematoda</taxon>
        <taxon>Chromadorea</taxon>
        <taxon>Rhabditida</taxon>
        <taxon>Tylenchina</taxon>
        <taxon>Tylenchomorpha</taxon>
        <taxon>Tylenchoidea</taxon>
        <taxon>Meloidogynidae</taxon>
        <taxon>Meloidogyninae</taxon>
        <taxon>Meloidogyne</taxon>
    </lineage>
</organism>
<comment type="caution">
    <text evidence="1">The sequence shown here is derived from an EMBL/GenBank/DDBJ whole genome shotgun (WGS) entry which is preliminary data.</text>
</comment>
<dbReference type="EMBL" id="CAVMJV010000012">
    <property type="protein sequence ID" value="CAK5047303.1"/>
    <property type="molecule type" value="Genomic_DNA"/>
</dbReference>
<evidence type="ECO:0000313" key="1">
    <source>
        <dbReference type="EMBL" id="CAK5047303.1"/>
    </source>
</evidence>
<evidence type="ECO:0000313" key="2">
    <source>
        <dbReference type="Proteomes" id="UP001497535"/>
    </source>
</evidence>
<proteinExistence type="predicted"/>
<dbReference type="Proteomes" id="UP001497535">
    <property type="component" value="Unassembled WGS sequence"/>
</dbReference>
<keyword evidence="2" id="KW-1185">Reference proteome</keyword>
<accession>A0ACB0YHX4</accession>
<gene>
    <name evidence="1" type="ORF">MENTE1834_LOCUS12363</name>
</gene>